<accession>A0AAV6GJQ1</accession>
<reference evidence="2" key="1">
    <citation type="submission" date="2020-10" db="EMBL/GenBank/DDBJ databases">
        <title>Chromosome-scale genome assembly of the Allis shad, Alosa alosa.</title>
        <authorList>
            <person name="Margot Z."/>
            <person name="Christophe K."/>
            <person name="Cabau C."/>
            <person name="Louis A."/>
            <person name="Berthelot C."/>
            <person name="Parey E."/>
            <person name="Roest Crollius H."/>
            <person name="Montfort J."/>
            <person name="Robinson-Rechavi M."/>
            <person name="Bucao C."/>
            <person name="Bouchez O."/>
            <person name="Gislard M."/>
            <person name="Lluch J."/>
            <person name="Milhes M."/>
            <person name="Lampietro C."/>
            <person name="Lopez Roques C."/>
            <person name="Donnadieu C."/>
            <person name="Braasch I."/>
            <person name="Desvignes T."/>
            <person name="Postlethwait J."/>
            <person name="Bobe J."/>
            <person name="Guiguen Y."/>
        </authorList>
    </citation>
    <scope>NUCLEOTIDE SEQUENCE</scope>
    <source>
        <strain evidence="2">M-15738</strain>
        <tissue evidence="2">Blood</tissue>
    </source>
</reference>
<dbReference type="PANTHER" id="PTHR14484:SF0">
    <property type="entry name" value="COILED-COIL DOMAIN-CONTAINING PROTEIN 71"/>
    <property type="match status" value="1"/>
</dbReference>
<protein>
    <submittedName>
        <fullName evidence="2">Uncharacterized protein</fullName>
    </submittedName>
</protein>
<name>A0AAV6GJQ1_9TELE</name>
<sequence length="369" mass="41048">MLGQGPMVNLPPRQEDGSFLQGTFKLGFPLWVYAMSHEEQTAERAVLSWARFASAGQTALIEALRVFNPISKDMSDTEQQMVSFLQELREEGHKPTVLKSKDVYGYRSCTTEPLTSEAMARAQCKISKPSKKRGRKPLVKKKEVNYALLSSAAKVILKNQPKILLTNLSADALKHTVNCREHLRMGIPSQTQCLKLTNIQGLSGGPTARLQIHLDTYTMARSTICPPSLSGIPCQPLRTTGQPTTVVSLNNRHVQSRPVRTDMTLIGDSAPFIVQNGIHLKENHNGSNDLDWRTKKSVKIIGCHECVPGSHSLLTNNCELGQTDNSLLWKVIKVDDSFTDEEVRRKAQQIFQVNLSPVIQIQPLIVHPV</sequence>
<evidence type="ECO:0000256" key="1">
    <source>
        <dbReference type="ARBA" id="ARBA00022553"/>
    </source>
</evidence>
<keyword evidence="1" id="KW-0597">Phosphoprotein</keyword>
<dbReference type="Pfam" id="PF15374">
    <property type="entry name" value="CCDC71L"/>
    <property type="match status" value="2"/>
</dbReference>
<gene>
    <name evidence="2" type="ORF">AALO_G00133610</name>
</gene>
<evidence type="ECO:0000313" key="3">
    <source>
        <dbReference type="Proteomes" id="UP000823561"/>
    </source>
</evidence>
<keyword evidence="3" id="KW-1185">Reference proteome</keyword>
<dbReference type="PANTHER" id="PTHR14484">
    <property type="entry name" value="COILED-COIL DOMAIN-CONTAINING PROTEIN 71"/>
    <property type="match status" value="1"/>
</dbReference>
<dbReference type="EMBL" id="JADWDJ010000010">
    <property type="protein sequence ID" value="KAG5274217.1"/>
    <property type="molecule type" value="Genomic_DNA"/>
</dbReference>
<dbReference type="Proteomes" id="UP000823561">
    <property type="component" value="Chromosome 10"/>
</dbReference>
<dbReference type="AlphaFoldDB" id="A0AAV6GJQ1"/>
<comment type="caution">
    <text evidence="2">The sequence shown here is derived from an EMBL/GenBank/DDBJ whole genome shotgun (WGS) entry which is preliminary data.</text>
</comment>
<evidence type="ECO:0000313" key="2">
    <source>
        <dbReference type="EMBL" id="KAG5274217.1"/>
    </source>
</evidence>
<organism evidence="2 3">
    <name type="scientific">Alosa alosa</name>
    <name type="common">allis shad</name>
    <dbReference type="NCBI Taxonomy" id="278164"/>
    <lineage>
        <taxon>Eukaryota</taxon>
        <taxon>Metazoa</taxon>
        <taxon>Chordata</taxon>
        <taxon>Craniata</taxon>
        <taxon>Vertebrata</taxon>
        <taxon>Euteleostomi</taxon>
        <taxon>Actinopterygii</taxon>
        <taxon>Neopterygii</taxon>
        <taxon>Teleostei</taxon>
        <taxon>Clupei</taxon>
        <taxon>Clupeiformes</taxon>
        <taxon>Clupeoidei</taxon>
        <taxon>Clupeidae</taxon>
        <taxon>Alosa</taxon>
    </lineage>
</organism>
<dbReference type="InterPro" id="IPR026695">
    <property type="entry name" value="Ccdc71/71L"/>
</dbReference>
<proteinExistence type="predicted"/>